<evidence type="ECO:0000256" key="2">
    <source>
        <dbReference type="ARBA" id="ARBA00024227"/>
    </source>
</evidence>
<dbReference type="EMBL" id="JABFCZ010000010">
    <property type="protein sequence ID" value="MBD1546699.1"/>
    <property type="molecule type" value="Genomic_DNA"/>
</dbReference>
<accession>A0A926S9C7</accession>
<comment type="catalytic activity">
    <reaction evidence="3">
        <text>biotin + L-lysyl-[protein] + ATP = N(6)-biotinyl-L-lysyl-[protein] + AMP + diphosphate + H(+)</text>
        <dbReference type="Rhea" id="RHEA:11756"/>
        <dbReference type="Rhea" id="RHEA-COMP:9752"/>
        <dbReference type="Rhea" id="RHEA-COMP:10505"/>
        <dbReference type="ChEBI" id="CHEBI:15378"/>
        <dbReference type="ChEBI" id="CHEBI:29969"/>
        <dbReference type="ChEBI" id="CHEBI:30616"/>
        <dbReference type="ChEBI" id="CHEBI:33019"/>
        <dbReference type="ChEBI" id="CHEBI:57586"/>
        <dbReference type="ChEBI" id="CHEBI:83144"/>
        <dbReference type="ChEBI" id="CHEBI:456215"/>
        <dbReference type="EC" id="6.3.4.15"/>
    </reaction>
</comment>
<name>A0A926S9C7_9HYPH</name>
<keyword evidence="1" id="KW-0092">Biotin</keyword>
<dbReference type="RefSeq" id="WP_190291365.1">
    <property type="nucleotide sequence ID" value="NZ_JABFCZ010000010.1"/>
</dbReference>
<protein>
    <recommendedName>
        <fullName evidence="2">biotin--[biotin carboxyl-carrier protein] ligase</fullName>
        <ecNumber evidence="2">6.3.4.15</ecNumber>
    </recommendedName>
</protein>
<dbReference type="Pfam" id="PF16917">
    <property type="entry name" value="BPL_LplA_LipB_2"/>
    <property type="match status" value="1"/>
</dbReference>
<dbReference type="InterPro" id="IPR045864">
    <property type="entry name" value="aa-tRNA-synth_II/BPL/LPL"/>
</dbReference>
<evidence type="ECO:0000256" key="1">
    <source>
        <dbReference type="ARBA" id="ARBA00023267"/>
    </source>
</evidence>
<gene>
    <name evidence="6" type="ORF">HK439_10530</name>
</gene>
<feature type="domain" description="BPL/LPL catalytic" evidence="5">
    <location>
        <begin position="11"/>
        <end position="194"/>
    </location>
</feature>
<evidence type="ECO:0000313" key="7">
    <source>
        <dbReference type="Proteomes" id="UP000598467"/>
    </source>
</evidence>
<sequence>MTVALSFDPSFPPLLTSRPVVPPIDPLAAAVDAANRGAAEAGDVFWSCDTSEISCAVFLEPDVPRARAQEMLFVAMTAMADAIGALCPPELGITWRWPHVVYANGAGLGQARMVVSEDDDEDGSPLWMAVALKLALTPTDTSEPGRTPDRTTLWDEGAVELEALPALESLSRHFLTWVHRWEVDGFKPVHEAWLFRCDGYREEVAVATAEGVVQGTFTGLDESGNLLLSEGGEGGPVKILNVAEHLGDDRVARPLASVTER</sequence>
<reference evidence="6" key="1">
    <citation type="submission" date="2020-05" db="EMBL/GenBank/DDBJ databases">
        <title>Identification of trans-AT polyketide cluster in two marine bacteria, producers of a novel glutaramide-containing polyketide sesbanimide D and analogs.</title>
        <authorList>
            <person name="Kacar D."/>
            <person name="Rodriguez P."/>
            <person name="Canedo L."/>
            <person name="Gonzalez E."/>
            <person name="Galan B."/>
            <person name="De La Calle F."/>
            <person name="Garcia J.L."/>
        </authorList>
    </citation>
    <scope>NUCLEOTIDE SEQUENCE</scope>
    <source>
        <strain evidence="6">PHM038</strain>
    </source>
</reference>
<evidence type="ECO:0000313" key="6">
    <source>
        <dbReference type="EMBL" id="MBD1546699.1"/>
    </source>
</evidence>
<comment type="caution">
    <text evidence="6">The sequence shown here is derived from an EMBL/GenBank/DDBJ whole genome shotgun (WGS) entry which is preliminary data.</text>
</comment>
<dbReference type="AlphaFoldDB" id="A0A926S9C7"/>
<dbReference type="Gene3D" id="3.30.930.10">
    <property type="entry name" value="Bira Bifunctional Protein, Domain 2"/>
    <property type="match status" value="1"/>
</dbReference>
<dbReference type="InterPro" id="IPR004143">
    <property type="entry name" value="BPL_LPL_catalytic"/>
</dbReference>
<evidence type="ECO:0000256" key="3">
    <source>
        <dbReference type="ARBA" id="ARBA00047846"/>
    </source>
</evidence>
<organism evidence="6 7">
    <name type="scientific">Roseibium aggregatum</name>
    <dbReference type="NCBI Taxonomy" id="187304"/>
    <lineage>
        <taxon>Bacteria</taxon>
        <taxon>Pseudomonadati</taxon>
        <taxon>Pseudomonadota</taxon>
        <taxon>Alphaproteobacteria</taxon>
        <taxon>Hyphomicrobiales</taxon>
        <taxon>Stappiaceae</taxon>
        <taxon>Roseibium</taxon>
    </lineage>
</organism>
<dbReference type="Proteomes" id="UP000598467">
    <property type="component" value="Unassembled WGS sequence"/>
</dbReference>
<evidence type="ECO:0000259" key="4">
    <source>
        <dbReference type="Pfam" id="PF02237"/>
    </source>
</evidence>
<evidence type="ECO:0000259" key="5">
    <source>
        <dbReference type="Pfam" id="PF16917"/>
    </source>
</evidence>
<dbReference type="EC" id="6.3.4.15" evidence="2"/>
<proteinExistence type="predicted"/>
<feature type="domain" description="Biotin protein ligase C-terminal" evidence="4">
    <location>
        <begin position="202"/>
        <end position="232"/>
    </location>
</feature>
<dbReference type="Pfam" id="PF02237">
    <property type="entry name" value="BPL_C"/>
    <property type="match status" value="1"/>
</dbReference>
<dbReference type="GO" id="GO:0004077">
    <property type="term" value="F:biotin--[biotin carboxyl-carrier protein] ligase activity"/>
    <property type="evidence" value="ECO:0007669"/>
    <property type="project" value="UniProtKB-EC"/>
</dbReference>
<dbReference type="InterPro" id="IPR003142">
    <property type="entry name" value="BPL_C"/>
</dbReference>